<dbReference type="Gene3D" id="3.30.930.10">
    <property type="entry name" value="Bira Bifunctional Protein, Domain 2"/>
    <property type="match status" value="2"/>
</dbReference>
<organism evidence="12 13">
    <name type="scientific">Anaerolinea thermophila</name>
    <dbReference type="NCBI Taxonomy" id="167964"/>
    <lineage>
        <taxon>Bacteria</taxon>
        <taxon>Bacillati</taxon>
        <taxon>Chloroflexota</taxon>
        <taxon>Anaerolineae</taxon>
        <taxon>Anaerolineales</taxon>
        <taxon>Anaerolineaceae</taxon>
        <taxon>Anaerolinea</taxon>
    </lineage>
</organism>
<dbReference type="PRINTS" id="PR01046">
    <property type="entry name" value="TRNASYNTHPRO"/>
</dbReference>
<dbReference type="CDD" id="cd00861">
    <property type="entry name" value="ProRS_anticodon_short"/>
    <property type="match status" value="1"/>
</dbReference>
<dbReference type="PROSITE" id="PS50862">
    <property type="entry name" value="AA_TRNA_LIGASE_II"/>
    <property type="match status" value="1"/>
</dbReference>
<keyword evidence="7 10" id="KW-0648">Protein biosynthesis</keyword>
<dbReference type="InterPro" id="IPR002314">
    <property type="entry name" value="aa-tRNA-synt_IIb"/>
</dbReference>
<dbReference type="GO" id="GO:0006433">
    <property type="term" value="P:prolyl-tRNA aminoacylation"/>
    <property type="evidence" value="ECO:0007669"/>
    <property type="project" value="UniProtKB-UniRule"/>
</dbReference>
<evidence type="ECO:0000259" key="11">
    <source>
        <dbReference type="PROSITE" id="PS50862"/>
    </source>
</evidence>
<comment type="caution">
    <text evidence="12">The sequence shown here is derived from an EMBL/GenBank/DDBJ whole genome shotgun (WGS) entry which is preliminary data.</text>
</comment>
<dbReference type="Gene3D" id="3.40.50.800">
    <property type="entry name" value="Anticodon-binding domain"/>
    <property type="match status" value="1"/>
</dbReference>
<protein>
    <recommendedName>
        <fullName evidence="10">Proline--tRNA ligase</fullName>
        <ecNumber evidence="10">6.1.1.15</ecNumber>
    </recommendedName>
    <alternativeName>
        <fullName evidence="10">Prolyl-tRNA synthetase</fullName>
        <shortName evidence="10">ProRS</shortName>
    </alternativeName>
</protein>
<proteinExistence type="inferred from homology"/>
<dbReference type="PANTHER" id="PTHR42753">
    <property type="entry name" value="MITOCHONDRIAL RIBOSOME PROTEIN L39/PROLYL-TRNA LIGASE FAMILY MEMBER"/>
    <property type="match status" value="1"/>
</dbReference>
<dbReference type="SUPFAM" id="SSF55681">
    <property type="entry name" value="Class II aaRS and biotin synthetases"/>
    <property type="match status" value="1"/>
</dbReference>
<dbReference type="Pfam" id="PF03129">
    <property type="entry name" value="HGTP_anticodon"/>
    <property type="match status" value="1"/>
</dbReference>
<evidence type="ECO:0000256" key="9">
    <source>
        <dbReference type="ARBA" id="ARBA00047671"/>
    </source>
</evidence>
<name>A0A117LH48_9CHLR</name>
<evidence type="ECO:0000256" key="5">
    <source>
        <dbReference type="ARBA" id="ARBA00022741"/>
    </source>
</evidence>
<dbReference type="Pfam" id="PF00587">
    <property type="entry name" value="tRNA-synt_2b"/>
    <property type="match status" value="1"/>
</dbReference>
<evidence type="ECO:0000256" key="7">
    <source>
        <dbReference type="ARBA" id="ARBA00022917"/>
    </source>
</evidence>
<evidence type="ECO:0000313" key="13">
    <source>
        <dbReference type="Proteomes" id="UP000064249"/>
    </source>
</evidence>
<keyword evidence="6 10" id="KW-0067">ATP-binding</keyword>
<keyword evidence="8 10" id="KW-0030">Aminoacyl-tRNA synthetase</keyword>
<dbReference type="InterPro" id="IPR045864">
    <property type="entry name" value="aa-tRNA-synth_II/BPL/LPL"/>
</dbReference>
<dbReference type="GO" id="GO:0005524">
    <property type="term" value="F:ATP binding"/>
    <property type="evidence" value="ECO:0007669"/>
    <property type="project" value="UniProtKB-UniRule"/>
</dbReference>
<dbReference type="InterPro" id="IPR002316">
    <property type="entry name" value="Pro-tRNA-ligase_IIa"/>
</dbReference>
<evidence type="ECO:0000256" key="2">
    <source>
        <dbReference type="ARBA" id="ARBA00011738"/>
    </source>
</evidence>
<comment type="subcellular location">
    <subcellularLocation>
        <location evidence="1 10">Cytoplasm</location>
    </subcellularLocation>
</comment>
<reference evidence="12 13" key="1">
    <citation type="journal article" date="2015" name="MBio">
        <title>Genome-Resolved Metagenomic Analysis Reveals Roles for Candidate Phyla and Other Microbial Community Members in Biogeochemical Transformations in Oil Reservoirs.</title>
        <authorList>
            <person name="Hu P."/>
            <person name="Tom L."/>
            <person name="Singh A."/>
            <person name="Thomas B.C."/>
            <person name="Baker B.J."/>
            <person name="Piceno Y.M."/>
            <person name="Andersen G.L."/>
            <person name="Banfield J.F."/>
        </authorList>
    </citation>
    <scope>NUCLEOTIDE SEQUENCE [LARGE SCALE GENOMIC DNA]</scope>
    <source>
        <strain evidence="12">46_16</strain>
    </source>
</reference>
<keyword evidence="5 10" id="KW-0547">Nucleotide-binding</keyword>
<dbReference type="SUPFAM" id="SSF52954">
    <property type="entry name" value="Class II aaRS ABD-related"/>
    <property type="match status" value="1"/>
</dbReference>
<dbReference type="PANTHER" id="PTHR42753:SF2">
    <property type="entry name" value="PROLINE--TRNA LIGASE"/>
    <property type="match status" value="1"/>
</dbReference>
<dbReference type="CDD" id="cd04334">
    <property type="entry name" value="ProRS-INS"/>
    <property type="match status" value="1"/>
</dbReference>
<dbReference type="EMBL" id="LGFU01000005">
    <property type="protein sequence ID" value="KUK46857.1"/>
    <property type="molecule type" value="Genomic_DNA"/>
</dbReference>
<dbReference type="InterPro" id="IPR036754">
    <property type="entry name" value="YbaK/aa-tRNA-synt-asso_dom_sf"/>
</dbReference>
<dbReference type="GO" id="GO:0002161">
    <property type="term" value="F:aminoacyl-tRNA deacylase activity"/>
    <property type="evidence" value="ECO:0007669"/>
    <property type="project" value="InterPro"/>
</dbReference>
<dbReference type="GO" id="GO:0005829">
    <property type="term" value="C:cytosol"/>
    <property type="evidence" value="ECO:0007669"/>
    <property type="project" value="TreeGrafter"/>
</dbReference>
<comment type="domain">
    <text evidence="10">Consists of three domains: the N-terminal catalytic domain, the editing domain and the C-terminal anticodon-binding domain.</text>
</comment>
<evidence type="ECO:0000256" key="4">
    <source>
        <dbReference type="ARBA" id="ARBA00022598"/>
    </source>
</evidence>
<dbReference type="GO" id="GO:0004827">
    <property type="term" value="F:proline-tRNA ligase activity"/>
    <property type="evidence" value="ECO:0007669"/>
    <property type="project" value="UniProtKB-UniRule"/>
</dbReference>
<comment type="subunit">
    <text evidence="2 10">Homodimer.</text>
</comment>
<gene>
    <name evidence="10" type="primary">proS</name>
    <name evidence="12" type="ORF">XD73_0261</name>
</gene>
<dbReference type="InterPro" id="IPR004500">
    <property type="entry name" value="Pro-tRNA-synth_IIa_bac-type"/>
</dbReference>
<evidence type="ECO:0000256" key="6">
    <source>
        <dbReference type="ARBA" id="ARBA00022840"/>
    </source>
</evidence>
<dbReference type="EC" id="6.1.1.15" evidence="10"/>
<evidence type="ECO:0000256" key="8">
    <source>
        <dbReference type="ARBA" id="ARBA00023146"/>
    </source>
</evidence>
<dbReference type="InterPro" id="IPR007214">
    <property type="entry name" value="YbaK/aa-tRNA-synth-assoc-dom"/>
</dbReference>
<dbReference type="Pfam" id="PF04073">
    <property type="entry name" value="tRNA_edit"/>
    <property type="match status" value="1"/>
</dbReference>
<dbReference type="HAMAP" id="MF_01569">
    <property type="entry name" value="Pro_tRNA_synth_type1"/>
    <property type="match status" value="1"/>
</dbReference>
<dbReference type="Proteomes" id="UP000064249">
    <property type="component" value="Unassembled WGS sequence"/>
</dbReference>
<evidence type="ECO:0000256" key="10">
    <source>
        <dbReference type="HAMAP-Rule" id="MF_01569"/>
    </source>
</evidence>
<feature type="domain" description="Aminoacyl-transfer RNA synthetases class-II family profile" evidence="11">
    <location>
        <begin position="51"/>
        <end position="466"/>
    </location>
</feature>
<dbReference type="NCBIfam" id="NF006625">
    <property type="entry name" value="PRK09194.1"/>
    <property type="match status" value="1"/>
</dbReference>
<evidence type="ECO:0000256" key="1">
    <source>
        <dbReference type="ARBA" id="ARBA00004496"/>
    </source>
</evidence>
<comment type="similarity">
    <text evidence="10">Belongs to the class-II aminoacyl-tRNA synthetase family. ProS type 1 subfamily.</text>
</comment>
<sequence>MRYSRLFNQTLRTSPAQSEAASHQYLTQAGYLRPLASGIFAYLPLAQRTLRNIASIIREEMEAIGGQEVSLPIVHPAEIWQQTGRWYTITAEMGRFKDRNGHDMVLAMTHEEAVAAIVHDVIQSYRQLPALIYQIQLKWRDDPRPRAGLIRAREFTMLDSYSLDRDEEGLEVQYQAHYNTYHRIFERCELPVIAIQSDSGMMGGVQAHEFMYLNPIGEDTIMLCSSCSYAANRQVATFQKDHNSSEDLKEVEKIVTPEKKTIADLVEFLQISPKRTAKAVFLMAEMHGTEKLVLALVRGDMELNEAKLAHAIQASGLRPATEEDILLSGAVPGYASPIGIKNTLVVVDDQIPHLRNLTVGANQSGYHLKNVNFGRDYQTDIIADIVSAEEGFLCPQCGHPLSSQRGVEVGNIFKLGTFYSEQMECQYLDENGASKPIVMGSYGIGLGRLMACIAEEHHDENGLCWPLQVAPYNIHMLSIKDKDGAVQPTAEDLYEQLLAAGISVLYDDRDISAGVKFNDADLLGMPYRITISARALSNGGIEIKSRSNETSHILPREQVLPYLQKIASRH</sequence>
<dbReference type="InterPro" id="IPR050062">
    <property type="entry name" value="Pro-tRNA_synthetase"/>
</dbReference>
<dbReference type="InterPro" id="IPR044140">
    <property type="entry name" value="ProRS_anticodon_short"/>
</dbReference>
<dbReference type="SUPFAM" id="SSF55826">
    <property type="entry name" value="YbaK/ProRS associated domain"/>
    <property type="match status" value="1"/>
</dbReference>
<dbReference type="NCBIfam" id="TIGR00409">
    <property type="entry name" value="proS_fam_II"/>
    <property type="match status" value="1"/>
</dbReference>
<dbReference type="PATRIC" id="fig|167964.4.peg.96"/>
<comment type="catalytic activity">
    <reaction evidence="9 10">
        <text>tRNA(Pro) + L-proline + ATP = L-prolyl-tRNA(Pro) + AMP + diphosphate</text>
        <dbReference type="Rhea" id="RHEA:14305"/>
        <dbReference type="Rhea" id="RHEA-COMP:9700"/>
        <dbReference type="Rhea" id="RHEA-COMP:9702"/>
        <dbReference type="ChEBI" id="CHEBI:30616"/>
        <dbReference type="ChEBI" id="CHEBI:33019"/>
        <dbReference type="ChEBI" id="CHEBI:60039"/>
        <dbReference type="ChEBI" id="CHEBI:78442"/>
        <dbReference type="ChEBI" id="CHEBI:78532"/>
        <dbReference type="ChEBI" id="CHEBI:456215"/>
        <dbReference type="EC" id="6.1.1.15"/>
    </reaction>
</comment>
<evidence type="ECO:0000256" key="3">
    <source>
        <dbReference type="ARBA" id="ARBA00022490"/>
    </source>
</evidence>
<dbReference type="InterPro" id="IPR004154">
    <property type="entry name" value="Anticodon-bd"/>
</dbReference>
<comment type="function">
    <text evidence="10">Catalyzes the attachment of proline to tRNA(Pro) in a two-step reaction: proline is first activated by ATP to form Pro-AMP and then transferred to the acceptor end of tRNA(Pro). As ProRS can inadvertently accommodate and process non-cognate amino acids such as alanine and cysteine, to avoid such errors it has two additional distinct editing activities against alanine. One activity is designated as 'pretransfer' editing and involves the tRNA(Pro)-independent hydrolysis of activated Ala-AMP. The other activity is designated 'posttransfer' editing and involves deacylation of mischarged Ala-tRNA(Pro). The misacylated Cys-tRNA(Pro) is not edited by ProRS.</text>
</comment>
<keyword evidence="3 10" id="KW-0963">Cytoplasm</keyword>
<keyword evidence="4 10" id="KW-0436">Ligase</keyword>
<dbReference type="AlphaFoldDB" id="A0A117LH48"/>
<dbReference type="InterPro" id="IPR006195">
    <property type="entry name" value="aa-tRNA-synth_II"/>
</dbReference>
<evidence type="ECO:0000313" key="12">
    <source>
        <dbReference type="EMBL" id="KUK46857.1"/>
    </source>
</evidence>
<dbReference type="InterPro" id="IPR036621">
    <property type="entry name" value="Anticodon-bd_dom_sf"/>
</dbReference>
<accession>A0A117LH48</accession>
<dbReference type="InterPro" id="IPR023717">
    <property type="entry name" value="Pro-tRNA-Synthase_IIa_type1"/>
</dbReference>